<feature type="compositionally biased region" description="Pro residues" evidence="1">
    <location>
        <begin position="217"/>
        <end position="256"/>
    </location>
</feature>
<feature type="compositionally biased region" description="Pro residues" evidence="1">
    <location>
        <begin position="37"/>
        <end position="50"/>
    </location>
</feature>
<reference evidence="2" key="1">
    <citation type="submission" date="2025-08" db="UniProtKB">
        <authorList>
            <consortium name="Ensembl"/>
        </authorList>
    </citation>
    <scope>IDENTIFICATION</scope>
</reference>
<feature type="compositionally biased region" description="Low complexity" evidence="1">
    <location>
        <begin position="20"/>
        <end position="31"/>
    </location>
</feature>
<feature type="compositionally biased region" description="Acidic residues" evidence="1">
    <location>
        <begin position="190"/>
        <end position="200"/>
    </location>
</feature>
<dbReference type="Ensembl" id="ENSCLMT00005014482.1">
    <property type="protein sequence ID" value="ENSCLMP00005013545.1"/>
    <property type="gene ID" value="ENSCLMG00005007190.1"/>
</dbReference>
<feature type="compositionally biased region" description="Low complexity" evidence="1">
    <location>
        <begin position="80"/>
        <end position="113"/>
    </location>
</feature>
<feature type="compositionally biased region" description="Polar residues" evidence="1">
    <location>
        <begin position="170"/>
        <end position="187"/>
    </location>
</feature>
<reference evidence="2" key="2">
    <citation type="submission" date="2025-09" db="UniProtKB">
        <authorList>
            <consortium name="Ensembl"/>
        </authorList>
    </citation>
    <scope>IDENTIFICATION</scope>
</reference>
<evidence type="ECO:0000313" key="3">
    <source>
        <dbReference type="Proteomes" id="UP000694565"/>
    </source>
</evidence>
<organism evidence="2 3">
    <name type="scientific">Cyclopterus lumpus</name>
    <name type="common">Lumpsucker</name>
    <dbReference type="NCBI Taxonomy" id="8103"/>
    <lineage>
        <taxon>Eukaryota</taxon>
        <taxon>Metazoa</taxon>
        <taxon>Chordata</taxon>
        <taxon>Craniata</taxon>
        <taxon>Vertebrata</taxon>
        <taxon>Euteleostomi</taxon>
        <taxon>Actinopterygii</taxon>
        <taxon>Neopterygii</taxon>
        <taxon>Teleostei</taxon>
        <taxon>Neoteleostei</taxon>
        <taxon>Acanthomorphata</taxon>
        <taxon>Eupercaria</taxon>
        <taxon>Perciformes</taxon>
        <taxon>Cottioidei</taxon>
        <taxon>Cottales</taxon>
        <taxon>Cyclopteridae</taxon>
        <taxon>Cyclopterus</taxon>
    </lineage>
</organism>
<evidence type="ECO:0000256" key="1">
    <source>
        <dbReference type="SAM" id="MobiDB-lite"/>
    </source>
</evidence>
<feature type="region of interest" description="Disordered" evidence="1">
    <location>
        <begin position="15"/>
        <end position="256"/>
    </location>
</feature>
<keyword evidence="3" id="KW-1185">Reference proteome</keyword>
<dbReference type="Proteomes" id="UP000694565">
    <property type="component" value="Unplaced"/>
</dbReference>
<accession>A0A8C2X565</accession>
<sequence length="256" mass="26806">MFQTSEKVETIFLMTESGDQDQPMVDQPQVVTRNLMGPPPTNPPPPPPPGACMTHADDVTEEGASKHEVSYYEVSDDEPSSPASDSDTSEDAISVVAQAAVEDAVDAAVRQAQSPHANHANEDSIHANSAVSSGEREAANVSTRTLSVHDGRDSEVEGGWSYSLPPSLPRPTSQHSLPHSANQTQPSDHSDDDDELEVTPEVETCPMTPAPVTAPVKPAPVTPAPVKPAPVTPAPVTPAPVKPAPVKPDPVTPAPV</sequence>
<evidence type="ECO:0000313" key="2">
    <source>
        <dbReference type="Ensembl" id="ENSCLMP00005013545.1"/>
    </source>
</evidence>
<protein>
    <submittedName>
        <fullName evidence="2">Uncharacterized protein</fullName>
    </submittedName>
</protein>
<proteinExistence type="predicted"/>
<name>A0A8C2X565_CYCLU</name>
<dbReference type="AlphaFoldDB" id="A0A8C2X565"/>
<feature type="compositionally biased region" description="Basic and acidic residues" evidence="1">
    <location>
        <begin position="55"/>
        <end position="70"/>
    </location>
</feature>